<name>A0A9X2FCM2_9BACT</name>
<sequence length="62" mass="7481">MERWDIALFVIAAVVAVGTLVRLMRRRRDQLVADIQQQFEEHRRRQAEFEEERKNREREGAA</sequence>
<dbReference type="EMBL" id="JAMXLR010000061">
    <property type="protein sequence ID" value="MCO6045738.1"/>
    <property type="molecule type" value="Genomic_DNA"/>
</dbReference>
<gene>
    <name evidence="3" type="ORF">NG895_17715</name>
</gene>
<keyword evidence="2" id="KW-1133">Transmembrane helix</keyword>
<dbReference type="AlphaFoldDB" id="A0A9X2FCM2"/>
<proteinExistence type="predicted"/>
<accession>A0A9X2FCM2</accession>
<keyword evidence="4" id="KW-1185">Reference proteome</keyword>
<dbReference type="RefSeq" id="WP_252853851.1">
    <property type="nucleotide sequence ID" value="NZ_JAMXLR010000061.1"/>
</dbReference>
<keyword evidence="2" id="KW-0812">Transmembrane</keyword>
<feature type="transmembrane region" description="Helical" evidence="2">
    <location>
        <begin position="6"/>
        <end position="24"/>
    </location>
</feature>
<comment type="caution">
    <text evidence="3">The sequence shown here is derived from an EMBL/GenBank/DDBJ whole genome shotgun (WGS) entry which is preliminary data.</text>
</comment>
<reference evidence="3" key="1">
    <citation type="submission" date="2022-06" db="EMBL/GenBank/DDBJ databases">
        <title>Aeoliella straminimaris, a novel planctomycete from sediments.</title>
        <authorList>
            <person name="Vitorino I.R."/>
            <person name="Lage O.M."/>
        </authorList>
    </citation>
    <scope>NUCLEOTIDE SEQUENCE</scope>
    <source>
        <strain evidence="3">ICT_H6.2</strain>
    </source>
</reference>
<evidence type="ECO:0000313" key="3">
    <source>
        <dbReference type="EMBL" id="MCO6045738.1"/>
    </source>
</evidence>
<dbReference type="Proteomes" id="UP001155241">
    <property type="component" value="Unassembled WGS sequence"/>
</dbReference>
<evidence type="ECO:0000256" key="1">
    <source>
        <dbReference type="SAM" id="MobiDB-lite"/>
    </source>
</evidence>
<protein>
    <submittedName>
        <fullName evidence="3">Uncharacterized protein</fullName>
    </submittedName>
</protein>
<feature type="region of interest" description="Disordered" evidence="1">
    <location>
        <begin position="42"/>
        <end position="62"/>
    </location>
</feature>
<evidence type="ECO:0000313" key="4">
    <source>
        <dbReference type="Proteomes" id="UP001155241"/>
    </source>
</evidence>
<evidence type="ECO:0000256" key="2">
    <source>
        <dbReference type="SAM" id="Phobius"/>
    </source>
</evidence>
<organism evidence="3 4">
    <name type="scientific">Aeoliella straminimaris</name>
    <dbReference type="NCBI Taxonomy" id="2954799"/>
    <lineage>
        <taxon>Bacteria</taxon>
        <taxon>Pseudomonadati</taxon>
        <taxon>Planctomycetota</taxon>
        <taxon>Planctomycetia</taxon>
        <taxon>Pirellulales</taxon>
        <taxon>Lacipirellulaceae</taxon>
        <taxon>Aeoliella</taxon>
    </lineage>
</organism>
<keyword evidence="2" id="KW-0472">Membrane</keyword>